<dbReference type="Proteomes" id="UP000190890">
    <property type="component" value="Unassembled WGS sequence"/>
</dbReference>
<evidence type="ECO:0000259" key="1">
    <source>
        <dbReference type="Pfam" id="PF04015"/>
    </source>
</evidence>
<dbReference type="InterPro" id="IPR007160">
    <property type="entry name" value="DUF362"/>
</dbReference>
<dbReference type="RefSeq" id="WP_077846915.1">
    <property type="nucleotide sequence ID" value="NZ_LZZM01000113.1"/>
</dbReference>
<accession>A0A1S8TMM7</accession>
<comment type="caution">
    <text evidence="2">The sequence shown here is derived from an EMBL/GenBank/DDBJ whole genome shotgun (WGS) entry which is preliminary data.</text>
</comment>
<dbReference type="OrthoDB" id="9807879at2"/>
<feature type="domain" description="DUF362" evidence="1">
    <location>
        <begin position="33"/>
        <end position="225"/>
    </location>
</feature>
<proteinExistence type="predicted"/>
<gene>
    <name evidence="2" type="ORF">CLPUN_17450</name>
</gene>
<evidence type="ECO:0000313" key="3">
    <source>
        <dbReference type="Proteomes" id="UP000190890"/>
    </source>
</evidence>
<name>A0A1S8TMM7_9CLOT</name>
<organism evidence="2 3">
    <name type="scientific">Clostridium puniceum</name>
    <dbReference type="NCBI Taxonomy" id="29367"/>
    <lineage>
        <taxon>Bacteria</taxon>
        <taxon>Bacillati</taxon>
        <taxon>Bacillota</taxon>
        <taxon>Clostridia</taxon>
        <taxon>Eubacteriales</taxon>
        <taxon>Clostridiaceae</taxon>
        <taxon>Clostridium</taxon>
    </lineage>
</organism>
<sequence>MSVGIVKSQLEDVKDNLKKLFNQISYQPQKKKIFLKPNIVAPQPPETGVITHPLLISALVEIFQEQGCEVVIGEGSSVAQDTQKVFEMTDYSSIAKMYGIELINLDKAERIEHEWKYGKLKLPKLIDTHEYINVAKMKTHIETKVSLGMKNQKGLLLPNDKRKFHLKYYLHEAVYELSKIVTPDLTIIDGIIALEGDGPGRAGDPVDMGLLIAGTDLIEVDNVAYRIMGFDKDEIDYIPPCEKIQILGLNIDEVKKIFKKPKDKYASFKNINFYNMRACSGCIESFAGGFARADKTKFVKPITVLAGKEAELKSHNNEIICYGDCTKNFAAKHSLPHINGCPPKPIQVASIPNMLAGKDDNI</sequence>
<reference evidence="2 3" key="1">
    <citation type="submission" date="2016-05" db="EMBL/GenBank/DDBJ databases">
        <title>Microbial solvent formation.</title>
        <authorList>
            <person name="Poehlein A."/>
            <person name="Montoya Solano J.D."/>
            <person name="Flitsch S."/>
            <person name="Krabben P."/>
            <person name="Duerre P."/>
            <person name="Daniel R."/>
        </authorList>
    </citation>
    <scope>NUCLEOTIDE SEQUENCE [LARGE SCALE GENOMIC DNA]</scope>
    <source>
        <strain evidence="2 3">DSM 2619</strain>
    </source>
</reference>
<evidence type="ECO:0000313" key="2">
    <source>
        <dbReference type="EMBL" id="OOM79018.1"/>
    </source>
</evidence>
<dbReference type="AlphaFoldDB" id="A0A1S8TMM7"/>
<dbReference type="Pfam" id="PF04015">
    <property type="entry name" value="DUF362"/>
    <property type="match status" value="1"/>
</dbReference>
<protein>
    <recommendedName>
        <fullName evidence="1">DUF362 domain-containing protein</fullName>
    </recommendedName>
</protein>
<dbReference type="EMBL" id="LZZM01000113">
    <property type="protein sequence ID" value="OOM79018.1"/>
    <property type="molecule type" value="Genomic_DNA"/>
</dbReference>
<keyword evidence="3" id="KW-1185">Reference proteome</keyword>
<dbReference type="STRING" id="29367.CLPUN_17450"/>